<dbReference type="Proteomes" id="UP000516444">
    <property type="component" value="Chromosome"/>
</dbReference>
<proteinExistence type="predicted"/>
<evidence type="ECO:0000313" key="3">
    <source>
        <dbReference type="Proteomes" id="UP000516444"/>
    </source>
</evidence>
<dbReference type="AlphaFoldDB" id="A0A7G1P1Q7"/>
<protein>
    <submittedName>
        <fullName evidence="2">Uncharacterized protein</fullName>
    </submittedName>
</protein>
<evidence type="ECO:0000256" key="1">
    <source>
        <dbReference type="SAM" id="MobiDB-lite"/>
    </source>
</evidence>
<feature type="region of interest" description="Disordered" evidence="1">
    <location>
        <begin position="1"/>
        <end position="26"/>
    </location>
</feature>
<reference evidence="2 3" key="1">
    <citation type="journal article" date="2014" name="Int. J. Syst. Evol. Microbiol.">
        <title>Complete genome sequence of Corynebacterium casei LMG S-19264T (=DSM 44701T), isolated from a smear-ripened cheese.</title>
        <authorList>
            <consortium name="US DOE Joint Genome Institute (JGI-PGF)"/>
            <person name="Walter F."/>
            <person name="Albersmeier A."/>
            <person name="Kalinowski J."/>
            <person name="Ruckert C."/>
        </authorList>
    </citation>
    <scope>NUCLEOTIDE SEQUENCE [LARGE SCALE GENOMIC DNA]</scope>
    <source>
        <strain evidence="2 3">JCM 4677</strain>
    </source>
</reference>
<keyword evidence="3" id="KW-1185">Reference proteome</keyword>
<organism evidence="2 3">
    <name type="scientific">Streptomyces aurantiacus</name>
    <dbReference type="NCBI Taxonomy" id="47760"/>
    <lineage>
        <taxon>Bacteria</taxon>
        <taxon>Bacillati</taxon>
        <taxon>Actinomycetota</taxon>
        <taxon>Actinomycetes</taxon>
        <taxon>Kitasatosporales</taxon>
        <taxon>Streptomycetaceae</taxon>
        <taxon>Streptomyces</taxon>
        <taxon>Streptomyces aurantiacus group</taxon>
    </lineage>
</organism>
<evidence type="ECO:0000313" key="2">
    <source>
        <dbReference type="EMBL" id="BCL29703.1"/>
    </source>
</evidence>
<dbReference type="KEGG" id="sgm:GCM10017557_45620"/>
<gene>
    <name evidence="2" type="ORF">GCM10017557_45620</name>
</gene>
<name>A0A7G1P1Q7_9ACTN</name>
<accession>A0A7G1P1Q7</accession>
<dbReference type="EMBL" id="AP023440">
    <property type="protein sequence ID" value="BCL29703.1"/>
    <property type="molecule type" value="Genomic_DNA"/>
</dbReference>
<sequence>MREARLGPEASRSRISPGEGRDPLSVEVRSGRRLLAIGIECVTGVTDNGPKASCTPAGK</sequence>